<dbReference type="AlphaFoldDB" id="A0A367ZRD4"/>
<dbReference type="EMBL" id="QOQW01000006">
    <property type="protein sequence ID" value="RCK80407.1"/>
    <property type="molecule type" value="Genomic_DNA"/>
</dbReference>
<feature type="transmembrane region" description="Helical" evidence="2">
    <location>
        <begin position="277"/>
        <end position="307"/>
    </location>
</feature>
<evidence type="ECO:0008006" key="5">
    <source>
        <dbReference type="Google" id="ProtNLM"/>
    </source>
</evidence>
<name>A0A367ZRD4_9BACT</name>
<evidence type="ECO:0000313" key="3">
    <source>
        <dbReference type="EMBL" id="RCK80407.1"/>
    </source>
</evidence>
<comment type="caution">
    <text evidence="3">The sequence shown here is derived from an EMBL/GenBank/DDBJ whole genome shotgun (WGS) entry which is preliminary data.</text>
</comment>
<feature type="transmembrane region" description="Helical" evidence="2">
    <location>
        <begin position="20"/>
        <end position="41"/>
    </location>
</feature>
<feature type="transmembrane region" description="Helical" evidence="2">
    <location>
        <begin position="121"/>
        <end position="145"/>
    </location>
</feature>
<gene>
    <name evidence="3" type="ORF">OZSIB_3153</name>
</gene>
<organism evidence="3 4">
    <name type="scientific">Candidatus Ozemobacter sibiricus</name>
    <dbReference type="NCBI Taxonomy" id="2268124"/>
    <lineage>
        <taxon>Bacteria</taxon>
        <taxon>Candidatus Ozemobacteria</taxon>
        <taxon>Candidatus Ozemobacterales</taxon>
        <taxon>Candidatus Ozemobacteraceae</taxon>
        <taxon>Candidatus Ozemobacter</taxon>
    </lineage>
</organism>
<accession>A0A367ZRD4</accession>
<dbReference type="PANTHER" id="PTHR39556:SF1">
    <property type="entry name" value="PROTEIN, PUTATIVE-RELATED"/>
    <property type="match status" value="1"/>
</dbReference>
<evidence type="ECO:0000313" key="4">
    <source>
        <dbReference type="Proteomes" id="UP000252355"/>
    </source>
</evidence>
<evidence type="ECO:0000256" key="1">
    <source>
        <dbReference type="SAM" id="MobiDB-lite"/>
    </source>
</evidence>
<feature type="transmembrane region" description="Helical" evidence="2">
    <location>
        <begin position="401"/>
        <end position="425"/>
    </location>
</feature>
<feature type="transmembrane region" description="Helical" evidence="2">
    <location>
        <begin position="354"/>
        <end position="372"/>
    </location>
</feature>
<proteinExistence type="predicted"/>
<dbReference type="Pfam" id="PF04165">
    <property type="entry name" value="DUF401"/>
    <property type="match status" value="2"/>
</dbReference>
<sequence>MPGHACSKELRRNLSREVALMPTAWALGLFAFWLALIPLLVRRGWPLGTVILGAAVGLALGLGRGLGGLWQDAASVSTDPNLLELIAVVVLIYHFSFLLKSTRRMEVVAEVLQRTMRDPRLVLAAVPALVGLIPMPGGAMFTAPITDEVGNRVNLRPEDKVFSNYWFRHCWELAFPLYPGIILCAGVVRLPPLTLAGHLMPLAVTAFLAGGLVFWWRSPRPARKAPLSDTPMAGPSEDASEPVMPVDPPSRSGPTDHDQRASALPAPDVTGRPGLLVLWPILLVIGVALAKLPLVPGLIAVIAVYSLAERVGWRQSLRHFRDSFNGPILVLVWAVFLFGQVLVSTGLLRLLADHLLALGLPVAVLSCVLPFLMGLLTGVTPGFVGTVFPFLIPFWEGDSVGWLQFAYASGLAGIFLSPAHLCLSMTQEYFRASLRRVLWLVAIPAGAVVGHATLRLLLAVGTHG</sequence>
<dbReference type="PANTHER" id="PTHR39556">
    <property type="entry name" value="PROTEIN, PUTATIVE-RELATED"/>
    <property type="match status" value="1"/>
</dbReference>
<keyword evidence="2" id="KW-0812">Transmembrane</keyword>
<keyword evidence="2" id="KW-0472">Membrane</keyword>
<evidence type="ECO:0000256" key="2">
    <source>
        <dbReference type="SAM" id="Phobius"/>
    </source>
</evidence>
<feature type="transmembrane region" description="Helical" evidence="2">
    <location>
        <begin position="195"/>
        <end position="216"/>
    </location>
</feature>
<feature type="transmembrane region" description="Helical" evidence="2">
    <location>
        <begin position="48"/>
        <end position="70"/>
    </location>
</feature>
<dbReference type="Proteomes" id="UP000252355">
    <property type="component" value="Unassembled WGS sequence"/>
</dbReference>
<keyword evidence="2" id="KW-1133">Transmembrane helix</keyword>
<protein>
    <recommendedName>
        <fullName evidence="5">DUF401 family protein</fullName>
    </recommendedName>
</protein>
<feature type="transmembrane region" description="Helical" evidence="2">
    <location>
        <begin position="328"/>
        <end position="348"/>
    </location>
</feature>
<reference evidence="3 4" key="1">
    <citation type="submission" date="2018-05" db="EMBL/GenBank/DDBJ databases">
        <title>A metagenomic window into the 2 km-deep terrestrial subsurface aquifer revealed taxonomically and functionally diverse microbial community comprising novel uncultured bacterial lineages.</title>
        <authorList>
            <person name="Kadnikov V.V."/>
            <person name="Mardanov A.V."/>
            <person name="Beletsky A.V."/>
            <person name="Banks D."/>
            <person name="Pimenov N.V."/>
            <person name="Frank Y.A."/>
            <person name="Karnachuk O.V."/>
            <person name="Ravin N.V."/>
        </authorList>
    </citation>
    <scope>NUCLEOTIDE SEQUENCE [LARGE SCALE GENOMIC DNA]</scope>
    <source>
        <strain evidence="3">BY5</strain>
    </source>
</reference>
<feature type="transmembrane region" description="Helical" evidence="2">
    <location>
        <begin position="437"/>
        <end position="458"/>
    </location>
</feature>
<feature type="transmembrane region" description="Helical" evidence="2">
    <location>
        <begin position="82"/>
        <end position="100"/>
    </location>
</feature>
<dbReference type="InterPro" id="IPR007294">
    <property type="entry name" value="DUF401"/>
</dbReference>
<feature type="region of interest" description="Disordered" evidence="1">
    <location>
        <begin position="224"/>
        <end position="266"/>
    </location>
</feature>